<evidence type="ECO:0000256" key="7">
    <source>
        <dbReference type="ARBA" id="ARBA00022827"/>
    </source>
</evidence>
<name>A0A9Q3Z9Z0_9ACTN</name>
<dbReference type="SUPFAM" id="SSF143631">
    <property type="entry name" value="ApbE-like"/>
    <property type="match status" value="1"/>
</dbReference>
<comment type="catalytic activity">
    <reaction evidence="10">
        <text>L-threonyl-[protein] + FAD = FMN-L-threonyl-[protein] + AMP + H(+)</text>
        <dbReference type="Rhea" id="RHEA:36847"/>
        <dbReference type="Rhea" id="RHEA-COMP:11060"/>
        <dbReference type="Rhea" id="RHEA-COMP:11061"/>
        <dbReference type="ChEBI" id="CHEBI:15378"/>
        <dbReference type="ChEBI" id="CHEBI:30013"/>
        <dbReference type="ChEBI" id="CHEBI:57692"/>
        <dbReference type="ChEBI" id="CHEBI:74257"/>
        <dbReference type="ChEBI" id="CHEBI:456215"/>
        <dbReference type="EC" id="2.7.1.180"/>
    </reaction>
</comment>
<evidence type="ECO:0000256" key="6">
    <source>
        <dbReference type="ARBA" id="ARBA00022723"/>
    </source>
</evidence>
<dbReference type="Pfam" id="PF02424">
    <property type="entry name" value="ApbE"/>
    <property type="match status" value="1"/>
</dbReference>
<dbReference type="RefSeq" id="WP_232648944.1">
    <property type="nucleotide sequence ID" value="NZ_JAJSBI010000006.1"/>
</dbReference>
<evidence type="ECO:0000256" key="1">
    <source>
        <dbReference type="ARBA" id="ARBA00001946"/>
    </source>
</evidence>
<dbReference type="InterPro" id="IPR003374">
    <property type="entry name" value="ApbE-like_sf"/>
</dbReference>
<evidence type="ECO:0000256" key="2">
    <source>
        <dbReference type="ARBA" id="ARBA00011955"/>
    </source>
</evidence>
<keyword evidence="5 12" id="KW-0808">Transferase</keyword>
<comment type="caution">
    <text evidence="12">The sequence shown here is derived from an EMBL/GenBank/DDBJ whole genome shotgun (WGS) entry which is preliminary data.</text>
</comment>
<reference evidence="12" key="1">
    <citation type="submission" date="2021-12" db="EMBL/GenBank/DDBJ databases">
        <authorList>
            <person name="Lee J.-H."/>
            <person name="Kim S.-B."/>
        </authorList>
    </citation>
    <scope>NUCLEOTIDE SEQUENCE</scope>
    <source>
        <strain evidence="12">NR30</strain>
    </source>
</reference>
<keyword evidence="6" id="KW-0479">Metal-binding</keyword>
<dbReference type="AlphaFoldDB" id="A0A9Q3Z9Z0"/>
<evidence type="ECO:0000256" key="10">
    <source>
        <dbReference type="ARBA" id="ARBA00048540"/>
    </source>
</evidence>
<protein>
    <recommendedName>
        <fullName evidence="3">FAD:protein FMN transferase</fullName>
        <ecNumber evidence="2">2.7.1.180</ecNumber>
    </recommendedName>
    <alternativeName>
        <fullName evidence="9">Flavin transferase</fullName>
    </alternativeName>
</protein>
<evidence type="ECO:0000256" key="4">
    <source>
        <dbReference type="ARBA" id="ARBA00022630"/>
    </source>
</evidence>
<gene>
    <name evidence="12" type="ORF">LJ657_14210</name>
</gene>
<accession>A0A9Q3Z9Z0</accession>
<dbReference type="Proteomes" id="UP001108029">
    <property type="component" value="Unassembled WGS sequence"/>
</dbReference>
<dbReference type="EMBL" id="JAJSBI010000006">
    <property type="protein sequence ID" value="MCD9874815.1"/>
    <property type="molecule type" value="Genomic_DNA"/>
</dbReference>
<keyword evidence="4" id="KW-0285">Flavoprotein</keyword>
<comment type="cofactor">
    <cofactor evidence="1">
        <name>Mg(2+)</name>
        <dbReference type="ChEBI" id="CHEBI:18420"/>
    </cofactor>
</comment>
<evidence type="ECO:0000256" key="5">
    <source>
        <dbReference type="ARBA" id="ARBA00022679"/>
    </source>
</evidence>
<sequence length="209" mass="21467">MTTRAPAPAQTVFPALGTTAALLVTDPSALLVATAALRAELTAVDLTCSRFRPDSELSRVNLGAGSSMTVSGYFAEALRAALRAARITDGAVDPTVGGAVIALGYDCTFASVRPDNAPRTSPAPRSSPSPAPSATQVSWKSRSAPPLTTVLDRAGGPTEPVQAILLGGSPAPGSRRSICTRPSPAAIWPRWAPRPVRACSSRSPTRPAD</sequence>
<dbReference type="PANTHER" id="PTHR30040">
    <property type="entry name" value="THIAMINE BIOSYNTHESIS LIPOPROTEIN APBE"/>
    <property type="match status" value="1"/>
</dbReference>
<dbReference type="PANTHER" id="PTHR30040:SF2">
    <property type="entry name" value="FAD:PROTEIN FMN TRANSFERASE"/>
    <property type="match status" value="1"/>
</dbReference>
<organism evidence="12 13">
    <name type="scientific">Streptomyces guryensis</name>
    <dbReference type="NCBI Taxonomy" id="2886947"/>
    <lineage>
        <taxon>Bacteria</taxon>
        <taxon>Bacillati</taxon>
        <taxon>Actinomycetota</taxon>
        <taxon>Actinomycetes</taxon>
        <taxon>Kitasatosporales</taxon>
        <taxon>Streptomycetaceae</taxon>
        <taxon>Streptomyces</taxon>
    </lineage>
</organism>
<dbReference type="GO" id="GO:0016740">
    <property type="term" value="F:transferase activity"/>
    <property type="evidence" value="ECO:0007669"/>
    <property type="project" value="UniProtKB-KW"/>
</dbReference>
<proteinExistence type="predicted"/>
<keyword evidence="7" id="KW-0274">FAD</keyword>
<evidence type="ECO:0000256" key="9">
    <source>
        <dbReference type="ARBA" id="ARBA00031306"/>
    </source>
</evidence>
<evidence type="ECO:0000313" key="12">
    <source>
        <dbReference type="EMBL" id="MCD9874815.1"/>
    </source>
</evidence>
<feature type="region of interest" description="Disordered" evidence="11">
    <location>
        <begin position="115"/>
        <end position="181"/>
    </location>
</feature>
<dbReference type="InterPro" id="IPR024932">
    <property type="entry name" value="ApbE"/>
</dbReference>
<keyword evidence="8" id="KW-0460">Magnesium</keyword>
<evidence type="ECO:0000313" key="13">
    <source>
        <dbReference type="Proteomes" id="UP001108029"/>
    </source>
</evidence>
<evidence type="ECO:0000256" key="3">
    <source>
        <dbReference type="ARBA" id="ARBA00016337"/>
    </source>
</evidence>
<keyword evidence="13" id="KW-1185">Reference proteome</keyword>
<dbReference type="Gene3D" id="3.10.520.10">
    <property type="entry name" value="ApbE-like domains"/>
    <property type="match status" value="1"/>
</dbReference>
<dbReference type="GO" id="GO:0046872">
    <property type="term" value="F:metal ion binding"/>
    <property type="evidence" value="ECO:0007669"/>
    <property type="project" value="UniProtKB-KW"/>
</dbReference>
<dbReference type="EC" id="2.7.1.180" evidence="2"/>
<evidence type="ECO:0000256" key="8">
    <source>
        <dbReference type="ARBA" id="ARBA00022842"/>
    </source>
</evidence>
<evidence type="ECO:0000256" key="11">
    <source>
        <dbReference type="SAM" id="MobiDB-lite"/>
    </source>
</evidence>